<reference evidence="12" key="1">
    <citation type="submission" date="2019-08" db="EMBL/GenBank/DDBJ databases">
        <title>The improved chromosome-level genome for the pearl oyster Pinctada fucata martensii using PacBio sequencing and Hi-C.</title>
        <authorList>
            <person name="Zheng Z."/>
        </authorList>
    </citation>
    <scope>NUCLEOTIDE SEQUENCE</scope>
    <source>
        <strain evidence="12">ZZ-2019</strain>
        <tissue evidence="12">Adductor muscle</tissue>
    </source>
</reference>
<dbReference type="GO" id="GO:0005739">
    <property type="term" value="C:mitochondrion"/>
    <property type="evidence" value="ECO:0007669"/>
    <property type="project" value="UniProtKB-SubCell"/>
</dbReference>
<name>A0AA89C6P3_PINIB</name>
<keyword evidence="5 11" id="KW-0812">Transmembrane</keyword>
<sequence>MADDFVTNISTVSVVLFIAAGALFFFLVFILAKRQIMRFASKSSGHPIAAGAPKNLKKEISEKLEMTKSVRFEPLLLSPKVLQTATTVPNHYLYRMKAVDAFSKFDELMKLESISKEKKHPSQSIRQYLIGLCHELLKSSSLDIVNQFCDAYEHARHDPDEFGETQYNRYIQLLEQMTDSFRSGIPERSVGDTKSVKRPVSTEVIFSPDLKDGNTKTFVSKESTNTKNLKRNVPSDLRFRPRAGSSGHSSLLDSGHSSQPSSELTDKGSTEKIALVELANVSNKGEFV</sequence>
<comment type="caution">
    <text evidence="12">The sequence shown here is derived from an EMBL/GenBank/DDBJ whole genome shotgun (WGS) entry which is preliminary data.</text>
</comment>
<evidence type="ECO:0000256" key="4">
    <source>
        <dbReference type="ARBA" id="ARBA00004555"/>
    </source>
</evidence>
<dbReference type="Pfam" id="PF07406">
    <property type="entry name" value="NICE-3"/>
    <property type="match status" value="1"/>
</dbReference>
<evidence type="ECO:0000256" key="5">
    <source>
        <dbReference type="ARBA" id="ARBA00022692"/>
    </source>
</evidence>
<feature type="compositionally biased region" description="Low complexity" evidence="10">
    <location>
        <begin position="244"/>
        <end position="262"/>
    </location>
</feature>
<comment type="subcellular location">
    <subcellularLocation>
        <location evidence="4">Golgi apparatus</location>
    </subcellularLocation>
    <subcellularLocation>
        <location evidence="2">Membrane</location>
        <topology evidence="2">Single-pass membrane protein</topology>
    </subcellularLocation>
    <subcellularLocation>
        <location evidence="3">Mitochondrion</location>
    </subcellularLocation>
</comment>
<dbReference type="PANTHER" id="PTHR21425:SF2">
    <property type="entry name" value="PROTEIN C1ORF43"/>
    <property type="match status" value="1"/>
</dbReference>
<evidence type="ECO:0000256" key="11">
    <source>
        <dbReference type="SAM" id="Phobius"/>
    </source>
</evidence>
<keyword evidence="8" id="KW-0496">Mitochondrion</keyword>
<dbReference type="GO" id="GO:0016020">
    <property type="term" value="C:membrane"/>
    <property type="evidence" value="ECO:0007669"/>
    <property type="project" value="UniProtKB-SubCell"/>
</dbReference>
<keyword evidence="7" id="KW-0333">Golgi apparatus</keyword>
<evidence type="ECO:0000256" key="3">
    <source>
        <dbReference type="ARBA" id="ARBA00004173"/>
    </source>
</evidence>
<accession>A0AA89C6P3</accession>
<keyword evidence="9 11" id="KW-0472">Membrane</keyword>
<dbReference type="Proteomes" id="UP001186944">
    <property type="component" value="Unassembled WGS sequence"/>
</dbReference>
<organism evidence="12 13">
    <name type="scientific">Pinctada imbricata</name>
    <name type="common">Atlantic pearl-oyster</name>
    <name type="synonym">Pinctada martensii</name>
    <dbReference type="NCBI Taxonomy" id="66713"/>
    <lineage>
        <taxon>Eukaryota</taxon>
        <taxon>Metazoa</taxon>
        <taxon>Spiralia</taxon>
        <taxon>Lophotrochozoa</taxon>
        <taxon>Mollusca</taxon>
        <taxon>Bivalvia</taxon>
        <taxon>Autobranchia</taxon>
        <taxon>Pteriomorphia</taxon>
        <taxon>Pterioida</taxon>
        <taxon>Pterioidea</taxon>
        <taxon>Pteriidae</taxon>
        <taxon>Pinctada</taxon>
    </lineage>
</organism>
<feature type="region of interest" description="Disordered" evidence="10">
    <location>
        <begin position="221"/>
        <end position="270"/>
    </location>
</feature>
<keyword evidence="6 11" id="KW-1133">Transmembrane helix</keyword>
<comment type="function">
    <text evidence="1">General regulator of phagocytosis. Required to uptake Gram negative bacterium by macrophages.</text>
</comment>
<evidence type="ECO:0000256" key="10">
    <source>
        <dbReference type="SAM" id="MobiDB-lite"/>
    </source>
</evidence>
<keyword evidence="13" id="KW-1185">Reference proteome</keyword>
<dbReference type="GO" id="GO:0005794">
    <property type="term" value="C:Golgi apparatus"/>
    <property type="evidence" value="ECO:0007669"/>
    <property type="project" value="UniProtKB-SubCell"/>
</dbReference>
<evidence type="ECO:0000256" key="7">
    <source>
        <dbReference type="ARBA" id="ARBA00023034"/>
    </source>
</evidence>
<evidence type="ECO:0000256" key="8">
    <source>
        <dbReference type="ARBA" id="ARBA00023128"/>
    </source>
</evidence>
<gene>
    <name evidence="12" type="ORF">FSP39_005775</name>
</gene>
<evidence type="ECO:0000256" key="6">
    <source>
        <dbReference type="ARBA" id="ARBA00022989"/>
    </source>
</evidence>
<dbReference type="InterPro" id="IPR010876">
    <property type="entry name" value="C1orf43"/>
</dbReference>
<evidence type="ECO:0000256" key="1">
    <source>
        <dbReference type="ARBA" id="ARBA00002620"/>
    </source>
</evidence>
<evidence type="ECO:0000256" key="9">
    <source>
        <dbReference type="ARBA" id="ARBA00023136"/>
    </source>
</evidence>
<dbReference type="PANTHER" id="PTHR21425">
    <property type="entry name" value="NICE-3"/>
    <property type="match status" value="1"/>
</dbReference>
<dbReference type="EMBL" id="VSWD01000007">
    <property type="protein sequence ID" value="KAK3097035.1"/>
    <property type="molecule type" value="Genomic_DNA"/>
</dbReference>
<feature type="transmembrane region" description="Helical" evidence="11">
    <location>
        <begin position="12"/>
        <end position="32"/>
    </location>
</feature>
<proteinExistence type="predicted"/>
<protein>
    <submittedName>
        <fullName evidence="12">Uncharacterized protein</fullName>
    </submittedName>
</protein>
<evidence type="ECO:0000313" key="13">
    <source>
        <dbReference type="Proteomes" id="UP001186944"/>
    </source>
</evidence>
<evidence type="ECO:0000313" key="12">
    <source>
        <dbReference type="EMBL" id="KAK3097035.1"/>
    </source>
</evidence>
<dbReference type="AlphaFoldDB" id="A0AA89C6P3"/>
<evidence type="ECO:0000256" key="2">
    <source>
        <dbReference type="ARBA" id="ARBA00004167"/>
    </source>
</evidence>